<feature type="region of interest" description="Disordered" evidence="3">
    <location>
        <begin position="681"/>
        <end position="701"/>
    </location>
</feature>
<evidence type="ECO:0000313" key="5">
    <source>
        <dbReference type="EMBL" id="CAL1159882.1"/>
    </source>
</evidence>
<dbReference type="EMBL" id="CAMXCT030003836">
    <property type="protein sequence ID" value="CAL4793819.1"/>
    <property type="molecule type" value="Genomic_DNA"/>
</dbReference>
<dbReference type="InterPro" id="IPR029063">
    <property type="entry name" value="SAM-dependent_MTases_sf"/>
</dbReference>
<keyword evidence="6" id="KW-1185">Reference proteome</keyword>
<feature type="compositionally biased region" description="Basic and acidic residues" evidence="3">
    <location>
        <begin position="76"/>
        <end position="150"/>
    </location>
</feature>
<protein>
    <submittedName>
        <fullName evidence="4">Uncharacterized protein</fullName>
    </submittedName>
</protein>
<feature type="region of interest" description="Disordered" evidence="3">
    <location>
        <begin position="483"/>
        <end position="527"/>
    </location>
</feature>
<organism evidence="4">
    <name type="scientific">Cladocopium goreaui</name>
    <dbReference type="NCBI Taxonomy" id="2562237"/>
    <lineage>
        <taxon>Eukaryota</taxon>
        <taxon>Sar</taxon>
        <taxon>Alveolata</taxon>
        <taxon>Dinophyceae</taxon>
        <taxon>Suessiales</taxon>
        <taxon>Symbiodiniaceae</taxon>
        <taxon>Cladocopium</taxon>
    </lineage>
</organism>
<sequence>MGKAGKRAAPTPAASKPAVQPKRQRKAGSNKDELPILSEDEKKKYKSQWENFRVVKPKTEAQEHDPKASSSSNAIELKETAEPKETSELKETAEPKETSELKETAEPKETSELDATAEPKETSELKETAEPKETSELKETETPEIKEHNAEVLSEEEWSFGTQEPTEDLNGFVEWLKQQGFELEYEMKLPKIDNYDSVDPSDVLGSAAKVMISRLTNLAPELMQQKVRSLPRTLSVGDFFSGTGAFSKVISETITALKDIFPDETIDLTAKHCFMSEVVQFKQKFLLEAFKGNDFDDCCLFSDATKVFTDERECLRHKGRTAPCSCEIPSELNIFGGGFSCKSFSKLNNEFESFKKALAEMMEESSSYVTFKSCNDALKFIELDMFLLENVDLEADSENLTLILKALSEAGFSCKTYKLISSDFAVPQRRVRIYILGFSNKRQPQIAFKNVDKMIDLFRLPCVDPDKFLLDDDDPAVMKELDRRRSVRARADQPKEPEKNQKKDTAGDKGTTEEKEKDQSKWQATHQELAEKRGIQWPLTVPDELSKSEWFSTLNAREQEVYLFVLNESTTLTQSGRQPIRFADIYHSANRTPVSAADVLPTILPGTKMIDLQSNAKRLLLGRELLALQGLDYDDGLLDKFSENQLSDLAGNAYTSTAFLTMFLAGLFELSFVTPSESEQEEEVSSFVTQLSQHSHNRGPN</sequence>
<dbReference type="OrthoDB" id="422492at2759"/>
<dbReference type="EMBL" id="CAMXCT010003836">
    <property type="protein sequence ID" value="CAI4006507.1"/>
    <property type="molecule type" value="Genomic_DNA"/>
</dbReference>
<reference evidence="5" key="2">
    <citation type="submission" date="2024-04" db="EMBL/GenBank/DDBJ databases">
        <authorList>
            <person name="Chen Y."/>
            <person name="Shah S."/>
            <person name="Dougan E. K."/>
            <person name="Thang M."/>
            <person name="Chan C."/>
        </authorList>
    </citation>
    <scope>NUCLEOTIDE SEQUENCE [LARGE SCALE GENOMIC DNA]</scope>
</reference>
<feature type="compositionally biased region" description="Polar residues" evidence="3">
    <location>
        <begin position="687"/>
        <end position="701"/>
    </location>
</feature>
<dbReference type="Gene3D" id="3.40.50.150">
    <property type="entry name" value="Vaccinia Virus protein VP39"/>
    <property type="match status" value="1"/>
</dbReference>
<comment type="caution">
    <text evidence="4">The sequence shown here is derived from an EMBL/GenBank/DDBJ whole genome shotgun (WGS) entry which is preliminary data.</text>
</comment>
<evidence type="ECO:0000313" key="4">
    <source>
        <dbReference type="EMBL" id="CAI4006507.1"/>
    </source>
</evidence>
<name>A0A9P1GD92_9DINO</name>
<evidence type="ECO:0000256" key="2">
    <source>
        <dbReference type="ARBA" id="ARBA00022679"/>
    </source>
</evidence>
<feature type="compositionally biased region" description="Basic and acidic residues" evidence="3">
    <location>
        <begin position="29"/>
        <end position="43"/>
    </location>
</feature>
<evidence type="ECO:0000256" key="1">
    <source>
        <dbReference type="ARBA" id="ARBA00022603"/>
    </source>
</evidence>
<keyword evidence="1" id="KW-0489">Methyltransferase</keyword>
<dbReference type="SUPFAM" id="SSF53335">
    <property type="entry name" value="S-adenosyl-L-methionine-dependent methyltransferases"/>
    <property type="match status" value="1"/>
</dbReference>
<keyword evidence="2" id="KW-0808">Transferase</keyword>
<evidence type="ECO:0000313" key="6">
    <source>
        <dbReference type="Proteomes" id="UP001152797"/>
    </source>
</evidence>
<accession>A0A9P1GD92</accession>
<feature type="compositionally biased region" description="Basic and acidic residues" evidence="3">
    <location>
        <begin position="483"/>
        <end position="520"/>
    </location>
</feature>
<dbReference type="InterPro" id="IPR001525">
    <property type="entry name" value="C5_MeTfrase"/>
</dbReference>
<dbReference type="GO" id="GO:0008168">
    <property type="term" value="F:methyltransferase activity"/>
    <property type="evidence" value="ECO:0007669"/>
    <property type="project" value="UniProtKB-KW"/>
</dbReference>
<dbReference type="Pfam" id="PF00145">
    <property type="entry name" value="DNA_methylase"/>
    <property type="match status" value="1"/>
</dbReference>
<dbReference type="EMBL" id="CAMXCT020003836">
    <property type="protein sequence ID" value="CAL1159882.1"/>
    <property type="molecule type" value="Genomic_DNA"/>
</dbReference>
<dbReference type="AlphaFoldDB" id="A0A9P1GD92"/>
<evidence type="ECO:0000256" key="3">
    <source>
        <dbReference type="SAM" id="MobiDB-lite"/>
    </source>
</evidence>
<gene>
    <name evidence="4" type="ORF">C1SCF055_LOCUS32140</name>
</gene>
<dbReference type="GO" id="GO:0032259">
    <property type="term" value="P:methylation"/>
    <property type="evidence" value="ECO:0007669"/>
    <property type="project" value="UniProtKB-KW"/>
</dbReference>
<feature type="compositionally biased region" description="Basic and acidic residues" evidence="3">
    <location>
        <begin position="57"/>
        <end position="67"/>
    </location>
</feature>
<feature type="region of interest" description="Disordered" evidence="3">
    <location>
        <begin position="1"/>
        <end position="163"/>
    </location>
</feature>
<proteinExistence type="predicted"/>
<reference evidence="4" key="1">
    <citation type="submission" date="2022-10" db="EMBL/GenBank/DDBJ databases">
        <authorList>
            <person name="Chen Y."/>
            <person name="Dougan E. K."/>
            <person name="Chan C."/>
            <person name="Rhodes N."/>
            <person name="Thang M."/>
        </authorList>
    </citation>
    <scope>NUCLEOTIDE SEQUENCE</scope>
</reference>
<dbReference type="Proteomes" id="UP001152797">
    <property type="component" value="Unassembled WGS sequence"/>
</dbReference>